<evidence type="ECO:0000256" key="1">
    <source>
        <dbReference type="ARBA" id="ARBA00023067"/>
    </source>
</evidence>
<evidence type="ECO:0000313" key="4">
    <source>
        <dbReference type="EMBL" id="KGN32256.1"/>
    </source>
</evidence>
<dbReference type="Pfam" id="PF00216">
    <property type="entry name" value="Bac_DNA_binding"/>
    <property type="match status" value="1"/>
</dbReference>
<evidence type="ECO:0000313" key="5">
    <source>
        <dbReference type="Proteomes" id="UP000030002"/>
    </source>
</evidence>
<evidence type="ECO:0000256" key="2">
    <source>
        <dbReference type="ARBA" id="ARBA00023125"/>
    </source>
</evidence>
<protein>
    <submittedName>
        <fullName evidence="4">DNA-binding protein</fullName>
    </submittedName>
</protein>
<keyword evidence="5" id="KW-1185">Reference proteome</keyword>
<organism evidence="4 5">
    <name type="scientific">Knoellia sinensis KCTC 19936</name>
    <dbReference type="NCBI Taxonomy" id="1385520"/>
    <lineage>
        <taxon>Bacteria</taxon>
        <taxon>Bacillati</taxon>
        <taxon>Actinomycetota</taxon>
        <taxon>Actinomycetes</taxon>
        <taxon>Micrococcales</taxon>
        <taxon>Intrasporangiaceae</taxon>
        <taxon>Knoellia</taxon>
    </lineage>
</organism>
<comment type="caution">
    <text evidence="4">The sequence shown here is derived from an EMBL/GenBank/DDBJ whole genome shotgun (WGS) entry which is preliminary data.</text>
</comment>
<dbReference type="GO" id="GO:0003677">
    <property type="term" value="F:DNA binding"/>
    <property type="evidence" value="ECO:0007669"/>
    <property type="project" value="UniProtKB-KW"/>
</dbReference>
<dbReference type="OrthoDB" id="9799835at2"/>
<dbReference type="eggNOG" id="COG0776">
    <property type="taxonomic scope" value="Bacteria"/>
</dbReference>
<name>A0A0A0J9G2_9MICO</name>
<dbReference type="PANTHER" id="PTHR33175:SF3">
    <property type="entry name" value="DNA-BINDING PROTEIN HU-BETA"/>
    <property type="match status" value="1"/>
</dbReference>
<dbReference type="GO" id="GO:0030261">
    <property type="term" value="P:chromosome condensation"/>
    <property type="evidence" value="ECO:0007669"/>
    <property type="project" value="UniProtKB-KW"/>
</dbReference>
<dbReference type="InterPro" id="IPR020816">
    <property type="entry name" value="Histone-like_DNA-bd_CS"/>
</dbReference>
<dbReference type="SUPFAM" id="SSF47729">
    <property type="entry name" value="IHF-like DNA-binding proteins"/>
    <property type="match status" value="1"/>
</dbReference>
<dbReference type="PRINTS" id="PR01727">
    <property type="entry name" value="DNABINDINGHU"/>
</dbReference>
<keyword evidence="2 4" id="KW-0238">DNA-binding</keyword>
<dbReference type="CDD" id="cd13831">
    <property type="entry name" value="HU"/>
    <property type="match status" value="1"/>
</dbReference>
<dbReference type="AlphaFoldDB" id="A0A0A0J9G2"/>
<accession>A0A0A0J9G2</accession>
<dbReference type="InterPro" id="IPR000119">
    <property type="entry name" value="Hist_DNA-bd"/>
</dbReference>
<dbReference type="Gene3D" id="4.10.520.10">
    <property type="entry name" value="IHF-like DNA-binding proteins"/>
    <property type="match status" value="1"/>
</dbReference>
<sequence>MNRTELKNKVAERAEVSAADADRAIDAVIGAITDALVDGDKVSLPGFGIFETRSRAARTGRNPQTGEALEIAASTSAAFKPGAELKRKLAKA</sequence>
<dbReference type="GO" id="GO:0030527">
    <property type="term" value="F:structural constituent of chromatin"/>
    <property type="evidence" value="ECO:0007669"/>
    <property type="project" value="InterPro"/>
</dbReference>
<reference evidence="4 5" key="1">
    <citation type="submission" date="2013-08" db="EMBL/GenBank/DDBJ databases">
        <title>The genome sequence of Knoellia sinensis.</title>
        <authorList>
            <person name="Zhu W."/>
            <person name="Wang G."/>
        </authorList>
    </citation>
    <scope>NUCLEOTIDE SEQUENCE [LARGE SCALE GENOMIC DNA]</scope>
    <source>
        <strain evidence="4 5">KCTC 19936</strain>
    </source>
</reference>
<dbReference type="InterPro" id="IPR010992">
    <property type="entry name" value="IHF-like_DNA-bd_dom_sf"/>
</dbReference>
<dbReference type="Proteomes" id="UP000030002">
    <property type="component" value="Unassembled WGS sequence"/>
</dbReference>
<dbReference type="SMART" id="SM00411">
    <property type="entry name" value="BHL"/>
    <property type="match status" value="1"/>
</dbReference>
<gene>
    <name evidence="4" type="ORF">N802_18000</name>
</gene>
<dbReference type="EMBL" id="AVPJ01000007">
    <property type="protein sequence ID" value="KGN32256.1"/>
    <property type="molecule type" value="Genomic_DNA"/>
</dbReference>
<dbReference type="STRING" id="1385520.N802_18000"/>
<proteinExistence type="inferred from homology"/>
<comment type="similarity">
    <text evidence="3">Belongs to the bacterial histone-like protein family.</text>
</comment>
<dbReference type="PANTHER" id="PTHR33175">
    <property type="entry name" value="DNA-BINDING PROTEIN HU"/>
    <property type="match status" value="1"/>
</dbReference>
<keyword evidence="1" id="KW-0226">DNA condensation</keyword>
<dbReference type="GO" id="GO:0005829">
    <property type="term" value="C:cytosol"/>
    <property type="evidence" value="ECO:0007669"/>
    <property type="project" value="TreeGrafter"/>
</dbReference>
<dbReference type="PROSITE" id="PS00045">
    <property type="entry name" value="HISTONE_LIKE"/>
    <property type="match status" value="1"/>
</dbReference>
<evidence type="ECO:0000256" key="3">
    <source>
        <dbReference type="RuleBase" id="RU003939"/>
    </source>
</evidence>